<evidence type="ECO:0000256" key="2">
    <source>
        <dbReference type="ARBA" id="ARBA00023015"/>
    </source>
</evidence>
<sequence>MNPSFEDLVAQYHKLVLSLIHRYYGGRLSHKADDLAQDVWTKLWEQFKKNENNVVNFKSYLYRTVQTTMWDAVRALEKEGTQDPIEDHTELGRQEDEPRLLDRMQLERFLGQLKSDDARMIRAYIKGFNNQEIAVLLGCSEGRVRNLISRIKKKLAAMGGT</sequence>
<evidence type="ECO:0000256" key="5">
    <source>
        <dbReference type="ARBA" id="ARBA00023163"/>
    </source>
</evidence>
<dbReference type="Gene3D" id="1.10.10.10">
    <property type="entry name" value="Winged helix-like DNA-binding domain superfamily/Winged helix DNA-binding domain"/>
    <property type="match status" value="1"/>
</dbReference>
<evidence type="ECO:0000313" key="8">
    <source>
        <dbReference type="EMBL" id="QTD53140.1"/>
    </source>
</evidence>
<reference evidence="8" key="1">
    <citation type="submission" date="2021-03" db="EMBL/GenBank/DDBJ databases">
        <title>Acanthopleuribacteraceae sp. M133.</title>
        <authorList>
            <person name="Wang G."/>
        </authorList>
    </citation>
    <scope>NUCLEOTIDE SEQUENCE</scope>
    <source>
        <strain evidence="8">M133</strain>
    </source>
</reference>
<evidence type="ECO:0000259" key="6">
    <source>
        <dbReference type="Pfam" id="PF04542"/>
    </source>
</evidence>
<dbReference type="NCBIfam" id="TIGR02937">
    <property type="entry name" value="sigma70-ECF"/>
    <property type="match status" value="1"/>
</dbReference>
<keyword evidence="2" id="KW-0805">Transcription regulation</keyword>
<dbReference type="KEGG" id="scor:J3U87_11820"/>
<dbReference type="EMBL" id="CP071793">
    <property type="protein sequence ID" value="QTD53140.1"/>
    <property type="molecule type" value="Genomic_DNA"/>
</dbReference>
<dbReference type="InterPro" id="IPR036388">
    <property type="entry name" value="WH-like_DNA-bd_sf"/>
</dbReference>
<keyword evidence="9" id="KW-1185">Reference proteome</keyword>
<dbReference type="PANTHER" id="PTHR43133">
    <property type="entry name" value="RNA POLYMERASE ECF-TYPE SIGMA FACTO"/>
    <property type="match status" value="1"/>
</dbReference>
<accession>A0A8A4TUE6</accession>
<proteinExistence type="inferred from homology"/>
<dbReference type="InterPro" id="IPR013325">
    <property type="entry name" value="RNA_pol_sigma_r2"/>
</dbReference>
<keyword evidence="4" id="KW-0238">DNA-binding</keyword>
<dbReference type="AlphaFoldDB" id="A0A8A4TUE6"/>
<dbReference type="PANTHER" id="PTHR43133:SF8">
    <property type="entry name" value="RNA POLYMERASE SIGMA FACTOR HI_1459-RELATED"/>
    <property type="match status" value="1"/>
</dbReference>
<evidence type="ECO:0000256" key="3">
    <source>
        <dbReference type="ARBA" id="ARBA00023082"/>
    </source>
</evidence>
<evidence type="ECO:0000256" key="4">
    <source>
        <dbReference type="ARBA" id="ARBA00023125"/>
    </source>
</evidence>
<feature type="domain" description="RNA polymerase sigma factor 70 region 4 type 2" evidence="7">
    <location>
        <begin position="103"/>
        <end position="155"/>
    </location>
</feature>
<dbReference type="Pfam" id="PF04542">
    <property type="entry name" value="Sigma70_r2"/>
    <property type="match status" value="1"/>
</dbReference>
<dbReference type="GO" id="GO:0016987">
    <property type="term" value="F:sigma factor activity"/>
    <property type="evidence" value="ECO:0007669"/>
    <property type="project" value="UniProtKB-KW"/>
</dbReference>
<dbReference type="GO" id="GO:0003677">
    <property type="term" value="F:DNA binding"/>
    <property type="evidence" value="ECO:0007669"/>
    <property type="project" value="UniProtKB-KW"/>
</dbReference>
<evidence type="ECO:0000313" key="9">
    <source>
        <dbReference type="Proteomes" id="UP000663929"/>
    </source>
</evidence>
<feature type="domain" description="RNA polymerase sigma-70 region 2" evidence="6">
    <location>
        <begin position="8"/>
        <end position="76"/>
    </location>
</feature>
<dbReference type="SUPFAM" id="SSF88659">
    <property type="entry name" value="Sigma3 and sigma4 domains of RNA polymerase sigma factors"/>
    <property type="match status" value="1"/>
</dbReference>
<dbReference type="Proteomes" id="UP000663929">
    <property type="component" value="Chromosome"/>
</dbReference>
<dbReference type="RefSeq" id="WP_237383238.1">
    <property type="nucleotide sequence ID" value="NZ_CP071793.1"/>
</dbReference>
<dbReference type="Gene3D" id="1.10.1740.10">
    <property type="match status" value="1"/>
</dbReference>
<dbReference type="InterPro" id="IPR007627">
    <property type="entry name" value="RNA_pol_sigma70_r2"/>
</dbReference>
<organism evidence="8 9">
    <name type="scientific">Sulfidibacter corallicola</name>
    <dbReference type="NCBI Taxonomy" id="2818388"/>
    <lineage>
        <taxon>Bacteria</taxon>
        <taxon>Pseudomonadati</taxon>
        <taxon>Acidobacteriota</taxon>
        <taxon>Holophagae</taxon>
        <taxon>Acanthopleuribacterales</taxon>
        <taxon>Acanthopleuribacteraceae</taxon>
        <taxon>Sulfidibacter</taxon>
    </lineage>
</organism>
<dbReference type="InterPro" id="IPR013324">
    <property type="entry name" value="RNA_pol_sigma_r3/r4-like"/>
</dbReference>
<evidence type="ECO:0000259" key="7">
    <source>
        <dbReference type="Pfam" id="PF08281"/>
    </source>
</evidence>
<keyword evidence="5" id="KW-0804">Transcription</keyword>
<gene>
    <name evidence="8" type="ORF">J3U87_11820</name>
</gene>
<comment type="similarity">
    <text evidence="1">Belongs to the sigma-70 factor family. ECF subfamily.</text>
</comment>
<protein>
    <submittedName>
        <fullName evidence="8">Sigma-70 family RNA polymerase sigma factor</fullName>
    </submittedName>
</protein>
<name>A0A8A4TUE6_SULCO</name>
<keyword evidence="3" id="KW-0731">Sigma factor</keyword>
<evidence type="ECO:0000256" key="1">
    <source>
        <dbReference type="ARBA" id="ARBA00010641"/>
    </source>
</evidence>
<dbReference type="SUPFAM" id="SSF88946">
    <property type="entry name" value="Sigma2 domain of RNA polymerase sigma factors"/>
    <property type="match status" value="1"/>
</dbReference>
<dbReference type="GO" id="GO:0006352">
    <property type="term" value="P:DNA-templated transcription initiation"/>
    <property type="evidence" value="ECO:0007669"/>
    <property type="project" value="InterPro"/>
</dbReference>
<dbReference type="InterPro" id="IPR013249">
    <property type="entry name" value="RNA_pol_sigma70_r4_t2"/>
</dbReference>
<dbReference type="InterPro" id="IPR039425">
    <property type="entry name" value="RNA_pol_sigma-70-like"/>
</dbReference>
<dbReference type="Pfam" id="PF08281">
    <property type="entry name" value="Sigma70_r4_2"/>
    <property type="match status" value="1"/>
</dbReference>
<dbReference type="InterPro" id="IPR014284">
    <property type="entry name" value="RNA_pol_sigma-70_dom"/>
</dbReference>